<evidence type="ECO:0000313" key="3">
    <source>
        <dbReference type="EMBL" id="ERE76653.1"/>
    </source>
</evidence>
<dbReference type="AlphaFoldDB" id="A0A061IBF7"/>
<name>A0A061IBF7_CRIGR</name>
<evidence type="ECO:0000259" key="2">
    <source>
        <dbReference type="Pfam" id="PF02093"/>
    </source>
</evidence>
<protein>
    <submittedName>
        <fullName evidence="3">Neutral cholesterol ester hydrolase 1-like protein</fullName>
    </submittedName>
</protein>
<dbReference type="GO" id="GO:0016787">
    <property type="term" value="F:hydrolase activity"/>
    <property type="evidence" value="ECO:0007669"/>
    <property type="project" value="UniProtKB-KW"/>
</dbReference>
<dbReference type="InterPro" id="IPR050462">
    <property type="entry name" value="Retroviral_Gag-Pol_poly"/>
</dbReference>
<organism evidence="3 4">
    <name type="scientific">Cricetulus griseus</name>
    <name type="common">Chinese hamster</name>
    <name type="synonym">Cricetulus barabensis griseus</name>
    <dbReference type="NCBI Taxonomy" id="10029"/>
    <lineage>
        <taxon>Eukaryota</taxon>
        <taxon>Metazoa</taxon>
        <taxon>Chordata</taxon>
        <taxon>Craniata</taxon>
        <taxon>Vertebrata</taxon>
        <taxon>Euteleostomi</taxon>
        <taxon>Mammalia</taxon>
        <taxon>Eutheria</taxon>
        <taxon>Euarchontoglires</taxon>
        <taxon>Glires</taxon>
        <taxon>Rodentia</taxon>
        <taxon>Myomorpha</taxon>
        <taxon>Muroidea</taxon>
        <taxon>Cricetidae</taxon>
        <taxon>Cricetinae</taxon>
        <taxon>Cricetulus</taxon>
    </lineage>
</organism>
<accession>A0A061IBF7</accession>
<feature type="domain" description="Core shell protein Gag P30" evidence="2">
    <location>
        <begin position="39"/>
        <end position="238"/>
    </location>
</feature>
<reference evidence="4" key="1">
    <citation type="journal article" date="2013" name="Nat. Biotechnol.">
        <title>Chinese hamster genome sequenced from sorted chromosomes.</title>
        <authorList>
            <person name="Brinkrolf K."/>
            <person name="Rupp O."/>
            <person name="Laux H."/>
            <person name="Kollin F."/>
            <person name="Ernst W."/>
            <person name="Linke B."/>
            <person name="Kofler R."/>
            <person name="Romand S."/>
            <person name="Hesse F."/>
            <person name="Budach W.E."/>
            <person name="Galosy S."/>
            <person name="Muller D."/>
            <person name="Noll T."/>
            <person name="Wienberg J."/>
            <person name="Jostock T."/>
            <person name="Leonard M."/>
            <person name="Grillari J."/>
            <person name="Tauch A."/>
            <person name="Goesmann A."/>
            <person name="Helk B."/>
            <person name="Mott J.E."/>
            <person name="Puhler A."/>
            <person name="Borth N."/>
        </authorList>
    </citation>
    <scope>NUCLEOTIDE SEQUENCE [LARGE SCALE GENOMIC DNA]</scope>
    <source>
        <strain evidence="4">17A/GY</strain>
    </source>
</reference>
<dbReference type="InterPro" id="IPR003036">
    <property type="entry name" value="Gag_P30"/>
</dbReference>
<dbReference type="Pfam" id="PF02093">
    <property type="entry name" value="Gag_p30"/>
    <property type="match status" value="1"/>
</dbReference>
<keyword evidence="3" id="KW-0378">Hydrolase</keyword>
<gene>
    <name evidence="3" type="ORF">H671_4g11680</name>
</gene>
<dbReference type="PANTHER" id="PTHR33166">
    <property type="entry name" value="GAG_P30 DOMAIN-CONTAINING PROTEIN"/>
    <property type="match status" value="1"/>
</dbReference>
<sequence length="278" mass="32197">MQSHRGGPPDQTHTLWLRAYGSPDEQGQQPLRYWQFSAADLYNWKTQNPPFSDNPQALTNLIGSLLFTHQPTWDDCQQLLQVLFTTEERQHNLLEARKNVPGPDGRPSLLPDVIEASFPLTRPDWDYNTAEGRGHLKVYYQTLMAGLRGTARQPTNLAKVREVVQGPTETPAAFLERLIEVFHQFTPYDPTSEAHKATVTVAFINQSSRDIRKKLQKLEGLQDKSLRDLVQVAENVYHNRDTEEEKEERKQKEQEAREFKWDKRQRETQDFSHCSEGN</sequence>
<dbReference type="GO" id="GO:0019068">
    <property type="term" value="P:virion assembly"/>
    <property type="evidence" value="ECO:0007669"/>
    <property type="project" value="InterPro"/>
</dbReference>
<dbReference type="EMBL" id="KE674116">
    <property type="protein sequence ID" value="ERE76653.1"/>
    <property type="molecule type" value="Genomic_DNA"/>
</dbReference>
<proteinExistence type="predicted"/>
<feature type="region of interest" description="Disordered" evidence="1">
    <location>
        <begin position="235"/>
        <end position="278"/>
    </location>
</feature>
<evidence type="ECO:0000313" key="4">
    <source>
        <dbReference type="Proteomes" id="UP000030759"/>
    </source>
</evidence>
<feature type="compositionally biased region" description="Basic and acidic residues" evidence="1">
    <location>
        <begin position="237"/>
        <end position="270"/>
    </location>
</feature>
<dbReference type="InterPro" id="IPR008919">
    <property type="entry name" value="Retrov_capsid_N"/>
</dbReference>
<dbReference type="Gene3D" id="1.10.375.10">
    <property type="entry name" value="Human Immunodeficiency Virus Type 1 Capsid Protein"/>
    <property type="match status" value="1"/>
</dbReference>
<evidence type="ECO:0000256" key="1">
    <source>
        <dbReference type="SAM" id="MobiDB-lite"/>
    </source>
</evidence>
<dbReference type="SUPFAM" id="SSF47943">
    <property type="entry name" value="Retrovirus capsid protein, N-terminal core domain"/>
    <property type="match status" value="1"/>
</dbReference>
<dbReference type="Proteomes" id="UP000030759">
    <property type="component" value="Unassembled WGS sequence"/>
</dbReference>